<evidence type="ECO:0000313" key="5">
    <source>
        <dbReference type="Proteomes" id="UP000244870"/>
    </source>
</evidence>
<accession>A0A0D1LQK6</accession>
<reference evidence="2 5" key="2">
    <citation type="submission" date="2017-04" db="EMBL/GenBank/DDBJ databases">
        <title>Weissella cibaria strain m2 complete genome.</title>
        <authorList>
            <person name="Pan Q."/>
            <person name="Tan M."/>
            <person name="Yao F."/>
            <person name="Su S."/>
        </authorList>
    </citation>
    <scope>NUCLEOTIDE SEQUENCE [LARGE SCALE GENOMIC DNA]</scope>
    <source>
        <strain evidence="2 5">M2</strain>
    </source>
</reference>
<dbReference type="RefSeq" id="WP_010371675.1">
    <property type="nucleotide sequence ID" value="NZ_BJEF01000002.1"/>
</dbReference>
<reference evidence="3" key="1">
    <citation type="journal article" date="2015" name="Microbiology (Mosc.)">
        <title>Genomics of the Weissella cibaria species with an examination of its metabolic traits.</title>
        <authorList>
            <person name="Lynch K.M."/>
            <person name="Lucid A."/>
            <person name="Arendt E.K."/>
            <person name="Sleator R.D."/>
            <person name="Lucey B."/>
            <person name="Coffey A."/>
        </authorList>
    </citation>
    <scope>NUCLEOTIDE SEQUENCE [LARGE SCALE GENOMIC DNA]</scope>
    <source>
        <strain evidence="3">AB3b</strain>
    </source>
</reference>
<dbReference type="GeneID" id="66963485"/>
<name>A0A0D1LQK6_9LACO</name>
<dbReference type="PATRIC" id="fig|137591.24.peg.1727"/>
<proteinExistence type="predicted"/>
<dbReference type="AlphaFoldDB" id="A0A0D1LQK6"/>
<feature type="compositionally biased region" description="Basic and acidic residues" evidence="1">
    <location>
        <begin position="21"/>
        <end position="38"/>
    </location>
</feature>
<evidence type="ECO:0000313" key="3">
    <source>
        <dbReference type="EMBL" id="KIU22385.1"/>
    </source>
</evidence>
<organism evidence="3 4">
    <name type="scientific">Weissella cibaria</name>
    <dbReference type="NCBI Taxonomy" id="137591"/>
    <lineage>
        <taxon>Bacteria</taxon>
        <taxon>Bacillati</taxon>
        <taxon>Bacillota</taxon>
        <taxon>Bacilli</taxon>
        <taxon>Lactobacillales</taxon>
        <taxon>Lactobacillaceae</taxon>
        <taxon>Weissella</taxon>
    </lineage>
</organism>
<dbReference type="EMBL" id="JWHT01000041">
    <property type="protein sequence ID" value="KIU22385.1"/>
    <property type="molecule type" value="Genomic_DNA"/>
</dbReference>
<dbReference type="Proteomes" id="UP000244870">
    <property type="component" value="Chromosome"/>
</dbReference>
<dbReference type="Proteomes" id="UP000032289">
    <property type="component" value="Unassembled WGS sequence"/>
</dbReference>
<sequence>MGKGTIKSNDFARGAASKGAVTRDQKQSARQALLEKARAKAKATATETK</sequence>
<evidence type="ECO:0000256" key="1">
    <source>
        <dbReference type="SAM" id="MobiDB-lite"/>
    </source>
</evidence>
<evidence type="ECO:0000313" key="4">
    <source>
        <dbReference type="Proteomes" id="UP000032289"/>
    </source>
</evidence>
<evidence type="ECO:0000313" key="2">
    <source>
        <dbReference type="EMBL" id="AWF95493.1"/>
    </source>
</evidence>
<feature type="region of interest" description="Disordered" evidence="1">
    <location>
        <begin position="1"/>
        <end position="49"/>
    </location>
</feature>
<dbReference type="EMBL" id="CP020928">
    <property type="protein sequence ID" value="AWF95493.1"/>
    <property type="molecule type" value="Genomic_DNA"/>
</dbReference>
<protein>
    <submittedName>
        <fullName evidence="3">Uncharacterized protein</fullName>
    </submittedName>
</protein>
<gene>
    <name evidence="3" type="ORF">ab3b_01780</name>
    <name evidence="2" type="ORF">B6254_1087</name>
</gene>